<evidence type="ECO:0000256" key="7">
    <source>
        <dbReference type="ARBA" id="ARBA00022679"/>
    </source>
</evidence>
<dbReference type="Pfam" id="PF08446">
    <property type="entry name" value="PAS_2"/>
    <property type="match status" value="1"/>
</dbReference>
<dbReference type="PRINTS" id="PR01033">
    <property type="entry name" value="PHYTOCHROME"/>
</dbReference>
<dbReference type="InterPro" id="IPR003661">
    <property type="entry name" value="HisK_dim/P_dom"/>
</dbReference>
<dbReference type="InterPro" id="IPR050351">
    <property type="entry name" value="BphY/WalK/GraS-like"/>
</dbReference>
<protein>
    <recommendedName>
        <fullName evidence="3">histidine kinase</fullName>
        <ecNumber evidence="3">2.7.13.3</ecNumber>
    </recommendedName>
</protein>
<dbReference type="Gene3D" id="3.30.450.20">
    <property type="entry name" value="PAS domain"/>
    <property type="match status" value="1"/>
</dbReference>
<gene>
    <name evidence="13" type="ORF">BC343_21020</name>
</gene>
<dbReference type="InterPro" id="IPR013515">
    <property type="entry name" value="Phytochrome_cen-reg"/>
</dbReference>
<comment type="caution">
    <text evidence="13">The sequence shown here is derived from an EMBL/GenBank/DDBJ whole genome shotgun (WGS) entry which is preliminary data.</text>
</comment>
<sequence length="738" mass="82601">MQPTNADLSNCDKEPIHIPGKVQSHGFLIVIDKPGVVRFHSDNLAAFMPDIPASILGSHINTVEPLIGKNEPPDFIAQLINFGKANGFEQTNPFNTDINGKPFHLIVSPTQDYYLLEFEPARSDSNTDVQRMIGRSISEMLADKNLQNLLNNSAIQVKNLIGYDRVMIYRFAEDGHGEVVAEAKNDNLPTWLGLHYPASDIPKQARDLYKLNLTRLIANVHTEPAAIVREDNGDETPLDLTPSQLRAVSPIHIQYLKNMKVDSSFSISLIYKKELWGLIACHNYTPRFIDFRSRESAKLIGQIVSSALEFRQDEENQHLQERYKGAVDQLSRLMLKDNDIDSALTAHPVTLLNTVDAGGAALFFENGLKKLGKTPNDEQLRQLASWIKENVNESLYYTNTLPAVFADSEAYKNVASGLMVLILSRELGEYVMWFKPEQLQTITWAGNPEKPVETTSDGMLRISPRTSFEEWSQTVVGTSKNWNAEEVKSAIRLKSEITYALNQKAGAIRLLNEKLKQAYEELDTFSYTISHDLKNPISAVKSYAQILMRDQDMKPNAIRMLDRINAGADKMNGMIQEVLEYSRINRSDLILSPIDTKAIIDDLVADLIVAYNADGTKIIVGETPAIQGDRVMISQVFANIISNAIKYSIKSERPEVSIHGVDNGHEVTYSITDNGLGIDIKQLPRIFELFKRMDNVGDIEGTGVGLAIVKRIVEKHNGKIWVDSELGRGTTFNIAFSK</sequence>
<dbReference type="Pfam" id="PF02518">
    <property type="entry name" value="HATPase_c"/>
    <property type="match status" value="1"/>
</dbReference>
<evidence type="ECO:0000256" key="10">
    <source>
        <dbReference type="ARBA" id="ARBA00023170"/>
    </source>
</evidence>
<dbReference type="AlphaFoldDB" id="A0A1S9PKG9"/>
<dbReference type="InterPro" id="IPR003594">
    <property type="entry name" value="HATPase_dom"/>
</dbReference>
<comment type="similarity">
    <text evidence="2">In the N-terminal section; belongs to the phytochrome family.</text>
</comment>
<evidence type="ECO:0000256" key="3">
    <source>
        <dbReference type="ARBA" id="ARBA00012438"/>
    </source>
</evidence>
<dbReference type="GO" id="GO:0009881">
    <property type="term" value="F:photoreceptor activity"/>
    <property type="evidence" value="ECO:0007669"/>
    <property type="project" value="UniProtKB-KW"/>
</dbReference>
<feature type="domain" description="Histidine kinase" evidence="12">
    <location>
        <begin position="528"/>
        <end position="738"/>
    </location>
</feature>
<dbReference type="GO" id="GO:0000155">
    <property type="term" value="F:phosphorelay sensor kinase activity"/>
    <property type="evidence" value="ECO:0007669"/>
    <property type="project" value="InterPro"/>
</dbReference>
<evidence type="ECO:0000313" key="13">
    <source>
        <dbReference type="EMBL" id="OOQ61447.1"/>
    </source>
</evidence>
<dbReference type="SMART" id="SM00065">
    <property type="entry name" value="GAF"/>
    <property type="match status" value="1"/>
</dbReference>
<keyword evidence="10" id="KW-0675">Receptor</keyword>
<dbReference type="CDD" id="cd00082">
    <property type="entry name" value="HisKA"/>
    <property type="match status" value="1"/>
</dbReference>
<dbReference type="InterPro" id="IPR016132">
    <property type="entry name" value="Phyto_chromo_attachment"/>
</dbReference>
<dbReference type="Proteomes" id="UP000189739">
    <property type="component" value="Unassembled WGS sequence"/>
</dbReference>
<dbReference type="InterPro" id="IPR005467">
    <property type="entry name" value="His_kinase_dom"/>
</dbReference>
<dbReference type="SUPFAM" id="SSF55874">
    <property type="entry name" value="ATPase domain of HSP90 chaperone/DNA topoisomerase II/histidine kinase"/>
    <property type="match status" value="1"/>
</dbReference>
<keyword evidence="6" id="KW-0716">Sensory transduction</keyword>
<dbReference type="GO" id="GO:0006355">
    <property type="term" value="P:regulation of DNA-templated transcription"/>
    <property type="evidence" value="ECO:0007669"/>
    <property type="project" value="InterPro"/>
</dbReference>
<dbReference type="Gene3D" id="3.30.450.270">
    <property type="match status" value="1"/>
</dbReference>
<dbReference type="InterPro" id="IPR036097">
    <property type="entry name" value="HisK_dim/P_sf"/>
</dbReference>
<dbReference type="SUPFAM" id="SSF47384">
    <property type="entry name" value="Homodimeric domain of signal transducing histidine kinase"/>
    <property type="match status" value="1"/>
</dbReference>
<dbReference type="PANTHER" id="PTHR42878:SF15">
    <property type="entry name" value="BACTERIOPHYTOCHROME"/>
    <property type="match status" value="1"/>
</dbReference>
<dbReference type="GO" id="GO:0007234">
    <property type="term" value="P:osmosensory signaling via phosphorelay pathway"/>
    <property type="evidence" value="ECO:0007669"/>
    <property type="project" value="TreeGrafter"/>
</dbReference>
<dbReference type="InterPro" id="IPR013654">
    <property type="entry name" value="PAS_2"/>
</dbReference>
<dbReference type="OrthoDB" id="9766459at2"/>
<dbReference type="Pfam" id="PF01590">
    <property type="entry name" value="GAF"/>
    <property type="match status" value="1"/>
</dbReference>
<keyword evidence="4" id="KW-0600">Photoreceptor protein</keyword>
<evidence type="ECO:0000256" key="8">
    <source>
        <dbReference type="ARBA" id="ARBA00022777"/>
    </source>
</evidence>
<comment type="catalytic activity">
    <reaction evidence="1">
        <text>ATP + protein L-histidine = ADP + protein N-phospho-L-histidine.</text>
        <dbReference type="EC" id="2.7.13.3"/>
    </reaction>
</comment>
<dbReference type="Pfam" id="PF00512">
    <property type="entry name" value="HisKA"/>
    <property type="match status" value="1"/>
</dbReference>
<evidence type="ECO:0000259" key="11">
    <source>
        <dbReference type="PROSITE" id="PS50046"/>
    </source>
</evidence>
<proteinExistence type="inferred from homology"/>
<dbReference type="FunFam" id="3.30.565.10:FF:000006">
    <property type="entry name" value="Sensor histidine kinase WalK"/>
    <property type="match status" value="1"/>
</dbReference>
<feature type="domain" description="Phytochrome chromophore attachment site" evidence="11">
    <location>
        <begin position="145"/>
        <end position="306"/>
    </location>
</feature>
<dbReference type="GO" id="GO:0030295">
    <property type="term" value="F:protein kinase activator activity"/>
    <property type="evidence" value="ECO:0007669"/>
    <property type="project" value="TreeGrafter"/>
</dbReference>
<evidence type="ECO:0000256" key="5">
    <source>
        <dbReference type="ARBA" id="ARBA00022553"/>
    </source>
</evidence>
<keyword evidence="8 13" id="KW-0418">Kinase</keyword>
<evidence type="ECO:0000256" key="2">
    <source>
        <dbReference type="ARBA" id="ARBA00006402"/>
    </source>
</evidence>
<evidence type="ECO:0000256" key="6">
    <source>
        <dbReference type="ARBA" id="ARBA00022606"/>
    </source>
</evidence>
<dbReference type="STRING" id="1792845.BC343_21020"/>
<dbReference type="Gene3D" id="1.10.287.130">
    <property type="match status" value="1"/>
</dbReference>
<dbReference type="Pfam" id="PF00360">
    <property type="entry name" value="PHY"/>
    <property type="match status" value="1"/>
</dbReference>
<name>A0A1S9PKG9_9SPHI</name>
<dbReference type="RefSeq" id="WP_078346735.1">
    <property type="nucleotide sequence ID" value="NZ_MBTF01000002.1"/>
</dbReference>
<dbReference type="EC" id="2.7.13.3" evidence="3"/>
<reference evidence="13 14" key="1">
    <citation type="submission" date="2016-07" db="EMBL/GenBank/DDBJ databases">
        <title>Genomic analysis of zinc-resistant bacterium Mucilaginibacter pedocola TBZ30.</title>
        <authorList>
            <person name="Huang J."/>
            <person name="Tang J."/>
        </authorList>
    </citation>
    <scope>NUCLEOTIDE SEQUENCE [LARGE SCALE GENOMIC DNA]</scope>
    <source>
        <strain evidence="13 14">TBZ30</strain>
    </source>
</reference>
<dbReference type="PROSITE" id="PS50046">
    <property type="entry name" value="PHYTOCHROME_2"/>
    <property type="match status" value="1"/>
</dbReference>
<dbReference type="PROSITE" id="PS50109">
    <property type="entry name" value="HIS_KIN"/>
    <property type="match status" value="1"/>
</dbReference>
<dbReference type="SUPFAM" id="SSF55781">
    <property type="entry name" value="GAF domain-like"/>
    <property type="match status" value="2"/>
</dbReference>
<dbReference type="InterPro" id="IPR035965">
    <property type="entry name" value="PAS-like_dom_sf"/>
</dbReference>
<organism evidence="13 14">
    <name type="scientific">Mucilaginibacter pedocola</name>
    <dbReference type="NCBI Taxonomy" id="1792845"/>
    <lineage>
        <taxon>Bacteria</taxon>
        <taxon>Pseudomonadati</taxon>
        <taxon>Bacteroidota</taxon>
        <taxon>Sphingobacteriia</taxon>
        <taxon>Sphingobacteriales</taxon>
        <taxon>Sphingobacteriaceae</taxon>
        <taxon>Mucilaginibacter</taxon>
    </lineage>
</organism>
<evidence type="ECO:0000256" key="9">
    <source>
        <dbReference type="ARBA" id="ARBA00022991"/>
    </source>
</evidence>
<evidence type="ECO:0000259" key="12">
    <source>
        <dbReference type="PROSITE" id="PS50109"/>
    </source>
</evidence>
<keyword evidence="14" id="KW-1185">Reference proteome</keyword>
<accession>A0A1S9PKG9</accession>
<dbReference type="InterPro" id="IPR001294">
    <property type="entry name" value="Phytochrome"/>
</dbReference>
<dbReference type="GO" id="GO:0000156">
    <property type="term" value="F:phosphorelay response regulator activity"/>
    <property type="evidence" value="ECO:0007669"/>
    <property type="project" value="TreeGrafter"/>
</dbReference>
<dbReference type="EMBL" id="MBTF01000002">
    <property type="protein sequence ID" value="OOQ61447.1"/>
    <property type="molecule type" value="Genomic_DNA"/>
</dbReference>
<dbReference type="InterPro" id="IPR043150">
    <property type="entry name" value="Phytochrome_PHY_sf"/>
</dbReference>
<dbReference type="GO" id="GO:0009584">
    <property type="term" value="P:detection of visible light"/>
    <property type="evidence" value="ECO:0007669"/>
    <property type="project" value="InterPro"/>
</dbReference>
<evidence type="ECO:0000313" key="14">
    <source>
        <dbReference type="Proteomes" id="UP000189739"/>
    </source>
</evidence>
<keyword evidence="7" id="KW-0808">Transferase</keyword>
<evidence type="ECO:0000256" key="4">
    <source>
        <dbReference type="ARBA" id="ARBA00022543"/>
    </source>
</evidence>
<dbReference type="SMART" id="SM00387">
    <property type="entry name" value="HATPase_c"/>
    <property type="match status" value="1"/>
</dbReference>
<dbReference type="Gene3D" id="3.30.565.10">
    <property type="entry name" value="Histidine kinase-like ATPase, C-terminal domain"/>
    <property type="match status" value="1"/>
</dbReference>
<keyword evidence="5" id="KW-0597">Phosphoprotein</keyword>
<dbReference type="InterPro" id="IPR003018">
    <property type="entry name" value="GAF"/>
</dbReference>
<dbReference type="SUPFAM" id="SSF55785">
    <property type="entry name" value="PYP-like sensor domain (PAS domain)"/>
    <property type="match status" value="1"/>
</dbReference>
<keyword evidence="9" id="KW-0157">Chromophore</keyword>
<evidence type="ECO:0000256" key="1">
    <source>
        <dbReference type="ARBA" id="ARBA00000085"/>
    </source>
</evidence>
<dbReference type="SMART" id="SM00388">
    <property type="entry name" value="HisKA"/>
    <property type="match status" value="1"/>
</dbReference>
<dbReference type="PANTHER" id="PTHR42878">
    <property type="entry name" value="TWO-COMPONENT HISTIDINE KINASE"/>
    <property type="match status" value="1"/>
</dbReference>
<dbReference type="InterPro" id="IPR036890">
    <property type="entry name" value="HATPase_C_sf"/>
</dbReference>
<dbReference type="InterPro" id="IPR029016">
    <property type="entry name" value="GAF-like_dom_sf"/>
</dbReference>
<dbReference type="Gene3D" id="3.30.450.40">
    <property type="match status" value="1"/>
</dbReference>